<evidence type="ECO:0000259" key="1">
    <source>
        <dbReference type="PROSITE" id="PS50405"/>
    </source>
</evidence>
<dbReference type="GO" id="GO:0006559">
    <property type="term" value="P:L-phenylalanine catabolic process"/>
    <property type="evidence" value="ECO:0007669"/>
    <property type="project" value="TreeGrafter"/>
</dbReference>
<gene>
    <name evidence="2" type="ORF">SASPL_120881</name>
</gene>
<comment type="caution">
    <text evidence="2">The sequence shown here is derived from an EMBL/GenBank/DDBJ whole genome shotgun (WGS) entry which is preliminary data.</text>
</comment>
<dbReference type="SUPFAM" id="SSF47616">
    <property type="entry name" value="GST C-terminal domain-like"/>
    <property type="match status" value="1"/>
</dbReference>
<dbReference type="GO" id="GO:0004364">
    <property type="term" value="F:glutathione transferase activity"/>
    <property type="evidence" value="ECO:0007669"/>
    <property type="project" value="TreeGrafter"/>
</dbReference>
<reference evidence="2" key="2">
    <citation type="submission" date="2020-08" db="EMBL/GenBank/DDBJ databases">
        <title>Plant Genome Project.</title>
        <authorList>
            <person name="Zhang R.-G."/>
        </authorList>
    </citation>
    <scope>NUCLEOTIDE SEQUENCE</scope>
    <source>
        <strain evidence="2">Huo1</strain>
        <tissue evidence="2">Leaf</tissue>
    </source>
</reference>
<keyword evidence="3" id="KW-1185">Reference proteome</keyword>
<dbReference type="GO" id="GO:0016034">
    <property type="term" value="F:maleylacetoacetate isomerase activity"/>
    <property type="evidence" value="ECO:0007669"/>
    <property type="project" value="TreeGrafter"/>
</dbReference>
<dbReference type="Proteomes" id="UP000298416">
    <property type="component" value="Unassembled WGS sequence"/>
</dbReference>
<sequence>MPLLYYMNKEDIHLNIYKSQRYIQQKLKLMRSFHGFSIILKMGMLVSFDSNVYTEVASPFYKTYCAALEKLLEKIAKKYATGNEVYLHYFFGTNLQADLYLAPQIDGAVKWFSVGMKEFPLLSKLNEAYKELPVFRDAMPGKQLDTPPEARN</sequence>
<dbReference type="EMBL" id="PNBA02000007">
    <property type="protein sequence ID" value="KAG6418677.1"/>
    <property type="molecule type" value="Genomic_DNA"/>
</dbReference>
<dbReference type="InterPro" id="IPR036282">
    <property type="entry name" value="Glutathione-S-Trfase_C_sf"/>
</dbReference>
<dbReference type="PANTHER" id="PTHR42673">
    <property type="entry name" value="MALEYLACETOACETATE ISOMERASE"/>
    <property type="match status" value="1"/>
</dbReference>
<reference evidence="2" key="1">
    <citation type="submission" date="2018-01" db="EMBL/GenBank/DDBJ databases">
        <authorList>
            <person name="Mao J.F."/>
        </authorList>
    </citation>
    <scope>NUCLEOTIDE SEQUENCE</scope>
    <source>
        <strain evidence="2">Huo1</strain>
        <tissue evidence="2">Leaf</tissue>
    </source>
</reference>
<accession>A0A8X8ZVL1</accession>
<dbReference type="Gene3D" id="1.20.1050.10">
    <property type="match status" value="1"/>
</dbReference>
<organism evidence="2">
    <name type="scientific">Salvia splendens</name>
    <name type="common">Scarlet sage</name>
    <dbReference type="NCBI Taxonomy" id="180675"/>
    <lineage>
        <taxon>Eukaryota</taxon>
        <taxon>Viridiplantae</taxon>
        <taxon>Streptophyta</taxon>
        <taxon>Embryophyta</taxon>
        <taxon>Tracheophyta</taxon>
        <taxon>Spermatophyta</taxon>
        <taxon>Magnoliopsida</taxon>
        <taxon>eudicotyledons</taxon>
        <taxon>Gunneridae</taxon>
        <taxon>Pentapetalae</taxon>
        <taxon>asterids</taxon>
        <taxon>lamiids</taxon>
        <taxon>Lamiales</taxon>
        <taxon>Lamiaceae</taxon>
        <taxon>Nepetoideae</taxon>
        <taxon>Mentheae</taxon>
        <taxon>Salviinae</taxon>
        <taxon>Salvia</taxon>
        <taxon>Salvia subgen. Calosphace</taxon>
        <taxon>core Calosphace</taxon>
    </lineage>
</organism>
<dbReference type="PROSITE" id="PS50405">
    <property type="entry name" value="GST_CTER"/>
    <property type="match status" value="1"/>
</dbReference>
<dbReference type="AlphaFoldDB" id="A0A8X8ZVL1"/>
<protein>
    <recommendedName>
        <fullName evidence="1">GST C-terminal domain-containing protein</fullName>
    </recommendedName>
</protein>
<name>A0A8X8ZVL1_SALSN</name>
<evidence type="ECO:0000313" key="3">
    <source>
        <dbReference type="Proteomes" id="UP000298416"/>
    </source>
</evidence>
<dbReference type="GO" id="GO:0006749">
    <property type="term" value="P:glutathione metabolic process"/>
    <property type="evidence" value="ECO:0007669"/>
    <property type="project" value="TreeGrafter"/>
</dbReference>
<proteinExistence type="predicted"/>
<evidence type="ECO:0000313" key="2">
    <source>
        <dbReference type="EMBL" id="KAG6418677.1"/>
    </source>
</evidence>
<feature type="domain" description="GST C-terminal" evidence="1">
    <location>
        <begin position="11"/>
        <end position="148"/>
    </location>
</feature>
<dbReference type="InterPro" id="IPR010987">
    <property type="entry name" value="Glutathione-S-Trfase_C-like"/>
</dbReference>
<dbReference type="PANTHER" id="PTHR42673:SF4">
    <property type="entry name" value="MALEYLACETOACETATE ISOMERASE"/>
    <property type="match status" value="1"/>
</dbReference>